<keyword evidence="5" id="KW-1185">Reference proteome</keyword>
<dbReference type="InterPro" id="IPR027417">
    <property type="entry name" value="P-loop_NTPase"/>
</dbReference>
<organism evidence="4 5">
    <name type="scientific">Mucor saturninus</name>
    <dbReference type="NCBI Taxonomy" id="64648"/>
    <lineage>
        <taxon>Eukaryota</taxon>
        <taxon>Fungi</taxon>
        <taxon>Fungi incertae sedis</taxon>
        <taxon>Mucoromycota</taxon>
        <taxon>Mucoromycotina</taxon>
        <taxon>Mucoromycetes</taxon>
        <taxon>Mucorales</taxon>
        <taxon>Mucorineae</taxon>
        <taxon>Mucoraceae</taxon>
        <taxon>Mucor</taxon>
    </lineage>
</organism>
<dbReference type="SUPFAM" id="SSF52540">
    <property type="entry name" value="P-loop containing nucleoside triphosphate hydrolases"/>
    <property type="match status" value="1"/>
</dbReference>
<evidence type="ECO:0000313" key="5">
    <source>
        <dbReference type="Proteomes" id="UP000603453"/>
    </source>
</evidence>
<dbReference type="EMBL" id="JAEPRD010000002">
    <property type="protein sequence ID" value="KAG2213851.1"/>
    <property type="molecule type" value="Genomic_DNA"/>
</dbReference>
<dbReference type="InterPro" id="IPR050747">
    <property type="entry name" value="Mitochondrial_chaperone_BCS1"/>
</dbReference>
<dbReference type="GO" id="GO:0005524">
    <property type="term" value="F:ATP binding"/>
    <property type="evidence" value="ECO:0007669"/>
    <property type="project" value="InterPro"/>
</dbReference>
<evidence type="ECO:0000256" key="2">
    <source>
        <dbReference type="SAM" id="Phobius"/>
    </source>
</evidence>
<feature type="transmembrane region" description="Helical" evidence="2">
    <location>
        <begin position="39"/>
        <end position="61"/>
    </location>
</feature>
<dbReference type="SMART" id="SM00382">
    <property type="entry name" value="AAA"/>
    <property type="match status" value="1"/>
</dbReference>
<comment type="similarity">
    <text evidence="1">Belongs to the AAA ATPase family. BCS1 subfamily.</text>
</comment>
<comment type="caution">
    <text evidence="4">The sequence shown here is derived from an EMBL/GenBank/DDBJ whole genome shotgun (WGS) entry which is preliminary data.</text>
</comment>
<keyword evidence="2" id="KW-0812">Transmembrane</keyword>
<evidence type="ECO:0000256" key="1">
    <source>
        <dbReference type="ARBA" id="ARBA00007448"/>
    </source>
</evidence>
<dbReference type="Gene3D" id="3.40.50.300">
    <property type="entry name" value="P-loop containing nucleotide triphosphate hydrolases"/>
    <property type="match status" value="1"/>
</dbReference>
<keyword evidence="2" id="KW-0472">Membrane</keyword>
<feature type="transmembrane region" description="Helical" evidence="2">
    <location>
        <begin position="7"/>
        <end position="27"/>
    </location>
</feature>
<reference evidence="4" key="1">
    <citation type="submission" date="2020-12" db="EMBL/GenBank/DDBJ databases">
        <title>Metabolic potential, ecology and presence of endohyphal bacteria is reflected in genomic diversity of Mucoromycotina.</title>
        <authorList>
            <person name="Muszewska A."/>
            <person name="Okrasinska A."/>
            <person name="Steczkiewicz K."/>
            <person name="Drgas O."/>
            <person name="Orlowska M."/>
            <person name="Perlinska-Lenart U."/>
            <person name="Aleksandrzak-Piekarczyk T."/>
            <person name="Szatraj K."/>
            <person name="Zielenkiewicz U."/>
            <person name="Pilsyk S."/>
            <person name="Malc E."/>
            <person name="Mieczkowski P."/>
            <person name="Kruszewska J.S."/>
            <person name="Biernat P."/>
            <person name="Pawlowska J."/>
        </authorList>
    </citation>
    <scope>NUCLEOTIDE SEQUENCE</scope>
    <source>
        <strain evidence="4">WA0000017839</strain>
    </source>
</reference>
<dbReference type="Proteomes" id="UP000603453">
    <property type="component" value="Unassembled WGS sequence"/>
</dbReference>
<accession>A0A8H7RMI9</accession>
<dbReference type="GO" id="GO:0016887">
    <property type="term" value="F:ATP hydrolysis activity"/>
    <property type="evidence" value="ECO:0007669"/>
    <property type="project" value="InterPro"/>
</dbReference>
<keyword evidence="2" id="KW-1133">Transmembrane helix</keyword>
<dbReference type="InterPro" id="IPR003593">
    <property type="entry name" value="AAA+_ATPase"/>
</dbReference>
<evidence type="ECO:0000313" key="4">
    <source>
        <dbReference type="EMBL" id="KAG2213851.1"/>
    </source>
</evidence>
<protein>
    <recommendedName>
        <fullName evidence="3">AAA+ ATPase domain-containing protein</fullName>
    </recommendedName>
</protein>
<proteinExistence type="inferred from homology"/>
<gene>
    <name evidence="4" type="ORF">INT47_001120</name>
</gene>
<dbReference type="InterPro" id="IPR003959">
    <property type="entry name" value="ATPase_AAA_core"/>
</dbReference>
<sequence length="490" mass="55694">MQSYAETVAPIASLFSVSQIESLLYAFLPVRLEAYKTGIYAIDTFVVTASVTLLLILFKLMMTLMSTMGRKNNLMSHNEISVMVEATHYDDYHSTPNIYHQALSRLISIHAQENKHGFFKLKSNTESDHEEKEPPSFHLVPQPDQAHTIRHGENSFKLTFQSTEKKGNYNHGDVVLPGSEFSKPGIRSSRTDEPFICVTLESTNNQQTVSTVSDFLHSITRDYMCSLQQKKTQSRFEYAASGKWVRLCALYSLQGLDTVALSPANEVRIKQDLDSFLNNKAFYKRVGFPYKRGIALFGPPGTGKTSLVFAVASQLKRDLYFINLAYLDSDAELFQAFSNVPAHAIVVFEDIDTMSSALSPRQQVQEEEAKFNLGAFLSILDGHTLEDGIIFIMTTNHPERLDPAIIRPGRMDVHLVLTYATFYQMRCIYRMVMDEDDTSTLDDVYPDLEKDMREHIIPPSEIMQIMVLYRNNTTLIPQQLVLLMEHYSNL</sequence>
<name>A0A8H7RMI9_9FUNG</name>
<dbReference type="AlphaFoldDB" id="A0A8H7RMI9"/>
<dbReference type="PANTHER" id="PTHR23070">
    <property type="entry name" value="BCS1 AAA-TYPE ATPASE"/>
    <property type="match status" value="1"/>
</dbReference>
<evidence type="ECO:0000259" key="3">
    <source>
        <dbReference type="SMART" id="SM00382"/>
    </source>
</evidence>
<feature type="domain" description="AAA+ ATPase" evidence="3">
    <location>
        <begin position="290"/>
        <end position="421"/>
    </location>
</feature>
<dbReference type="OrthoDB" id="10251412at2759"/>
<dbReference type="Pfam" id="PF00004">
    <property type="entry name" value="AAA"/>
    <property type="match status" value="1"/>
</dbReference>